<dbReference type="CDD" id="cd14014">
    <property type="entry name" value="STKc_PknB_like"/>
    <property type="match status" value="1"/>
</dbReference>
<keyword evidence="1 9" id="KW-0808">Transferase</keyword>
<feature type="binding site" evidence="5">
    <location>
        <position position="55"/>
    </location>
    <ligand>
        <name>ATP</name>
        <dbReference type="ChEBI" id="CHEBI:30616"/>
    </ligand>
</feature>
<reference evidence="9 10" key="1">
    <citation type="journal article" date="2007" name="Nat. Biotechnol.">
        <title>Complete genome sequence of the myxobacterium Sorangium cellulosum.</title>
        <authorList>
            <person name="Schneiker S."/>
            <person name="Perlova O."/>
            <person name="Kaiser O."/>
            <person name="Gerth K."/>
            <person name="Alici A."/>
            <person name="Altmeyer M.O."/>
            <person name="Bartels D."/>
            <person name="Bekel T."/>
            <person name="Beyer S."/>
            <person name="Bode E."/>
            <person name="Bode H.B."/>
            <person name="Bolten C.J."/>
            <person name="Choudhuri J.V."/>
            <person name="Doss S."/>
            <person name="Elnakady Y.A."/>
            <person name="Frank B."/>
            <person name="Gaigalat L."/>
            <person name="Goesmann A."/>
            <person name="Groeger C."/>
            <person name="Gross F."/>
            <person name="Jelsbak L."/>
            <person name="Jelsbak L."/>
            <person name="Kalinowski J."/>
            <person name="Kegler C."/>
            <person name="Knauber T."/>
            <person name="Konietzny S."/>
            <person name="Kopp M."/>
            <person name="Krause L."/>
            <person name="Krug D."/>
            <person name="Linke B."/>
            <person name="Mahmud T."/>
            <person name="Martinez-Arias R."/>
            <person name="McHardy A.C."/>
            <person name="Merai M."/>
            <person name="Meyer F."/>
            <person name="Mormann S."/>
            <person name="Munoz-Dorado J."/>
            <person name="Perez J."/>
            <person name="Pradella S."/>
            <person name="Rachid S."/>
            <person name="Raddatz G."/>
            <person name="Rosenau F."/>
            <person name="Rueckert C."/>
            <person name="Sasse F."/>
            <person name="Scharfe M."/>
            <person name="Schuster S.C."/>
            <person name="Suen G."/>
            <person name="Treuner-Lange A."/>
            <person name="Velicer G.J."/>
            <person name="Vorholter F.-J."/>
            <person name="Weissman K.J."/>
            <person name="Welch R.D."/>
            <person name="Wenzel S.C."/>
            <person name="Whitworth D.E."/>
            <person name="Wilhelm S."/>
            <person name="Wittmann C."/>
            <person name="Bloecker H."/>
            <person name="Puehler A."/>
            <person name="Mueller R."/>
        </authorList>
    </citation>
    <scope>NUCLEOTIDE SEQUENCE [LARGE SCALE GENOMIC DNA]</scope>
    <source>
        <strain evidence="10">So ce56</strain>
    </source>
</reference>
<dbReference type="EC" id="2.7.11.1" evidence="9"/>
<dbReference type="OrthoDB" id="9801841at2"/>
<keyword evidence="10" id="KW-1185">Reference proteome</keyword>
<accession>A9GXH6</accession>
<feature type="transmembrane region" description="Helical" evidence="7">
    <location>
        <begin position="514"/>
        <end position="533"/>
    </location>
</feature>
<keyword evidence="7" id="KW-0472">Membrane</keyword>
<protein>
    <submittedName>
        <fullName evidence="9">Protein kinase</fullName>
        <ecNumber evidence="9">2.7.11.1</ecNumber>
    </submittedName>
</protein>
<keyword evidence="4 5" id="KW-0067">ATP-binding</keyword>
<dbReference type="InterPro" id="IPR008266">
    <property type="entry name" value="Tyr_kinase_AS"/>
</dbReference>
<evidence type="ECO:0000256" key="2">
    <source>
        <dbReference type="ARBA" id="ARBA00022741"/>
    </source>
</evidence>
<dbReference type="GO" id="GO:0004674">
    <property type="term" value="F:protein serine/threonine kinase activity"/>
    <property type="evidence" value="ECO:0007669"/>
    <property type="project" value="UniProtKB-EC"/>
</dbReference>
<evidence type="ECO:0000256" key="5">
    <source>
        <dbReference type="PROSITE-ProRule" id="PRU10141"/>
    </source>
</evidence>
<dbReference type="KEGG" id="scl:sce6924"/>
<dbReference type="STRING" id="448385.sce6924"/>
<dbReference type="RefSeq" id="WP_012239532.1">
    <property type="nucleotide sequence ID" value="NC_010162.1"/>
</dbReference>
<evidence type="ECO:0000256" key="6">
    <source>
        <dbReference type="SAM" id="MobiDB-lite"/>
    </source>
</evidence>
<dbReference type="EMBL" id="AM746676">
    <property type="protein sequence ID" value="CAN97093.1"/>
    <property type="molecule type" value="Genomic_DNA"/>
</dbReference>
<sequence length="537" mass="56700">MPASRPRRKNAESDPPPELFAGKYRLIRMLGKGGMGEVWLAEEGPPDLRRHVALKRLVPRPGLGESARESFFAEALVIARLDHPNVVRLVEFGEFEGSVYLALDYIDGPALDRVLRKVGAFSPRAVAYIGREMARALEAVHGLCEDEGQSYAVVHRDVSPSNILIGRDGRVCLTDFGVARIPGLADEQSESSVFKGKLPYMPPEQARGEPFDGRADVFSLGITLLEALLGSRVRKAETQRQLIMGVASLPIPRARELLPDLGARLSAALDAATEFSIEKRTASAGKLAGDLEQVLRDMGHGAEEEARSELKEHVETCIARTGSLSGAGYRASPSLPPESAPRQSSPGLGRKAPALGTTSADRRSVRPSSPDGRHGAPAAGRSDAPLPLGAATGSLSVQYLDFDGPDDVPQRPRQHAMSATQEGELQRALAAPQAANGVASTASTPPVARRPSGASTPPVARRPSGASTPPVAGRPPAGSEPTAVPAVHAGGEAAPGEEPASTGLSAEQLRRKRTIFYAGLFVLGTLATIRLIFVSSC</sequence>
<evidence type="ECO:0000256" key="1">
    <source>
        <dbReference type="ARBA" id="ARBA00022679"/>
    </source>
</evidence>
<feature type="compositionally biased region" description="Low complexity" evidence="6">
    <location>
        <begin position="483"/>
        <end position="500"/>
    </location>
</feature>
<gene>
    <name evidence="9" type="ordered locus">sce6924</name>
</gene>
<dbReference type="SUPFAM" id="SSF56112">
    <property type="entry name" value="Protein kinase-like (PK-like)"/>
    <property type="match status" value="1"/>
</dbReference>
<dbReference type="InterPro" id="IPR011009">
    <property type="entry name" value="Kinase-like_dom_sf"/>
</dbReference>
<dbReference type="BioCyc" id="SCEL448385:SCE_RS35510-MONOMER"/>
<dbReference type="PANTHER" id="PTHR43289">
    <property type="entry name" value="MITOGEN-ACTIVATED PROTEIN KINASE KINASE KINASE 20-RELATED"/>
    <property type="match status" value="1"/>
</dbReference>
<evidence type="ECO:0000256" key="3">
    <source>
        <dbReference type="ARBA" id="ARBA00022777"/>
    </source>
</evidence>
<feature type="region of interest" description="Disordered" evidence="6">
    <location>
        <begin position="325"/>
        <end position="505"/>
    </location>
</feature>
<dbReference type="eggNOG" id="COG0515">
    <property type="taxonomic scope" value="Bacteria"/>
</dbReference>
<evidence type="ECO:0000313" key="9">
    <source>
        <dbReference type="EMBL" id="CAN97093.1"/>
    </source>
</evidence>
<dbReference type="Pfam" id="PF00069">
    <property type="entry name" value="Pkinase"/>
    <property type="match status" value="1"/>
</dbReference>
<organism evidence="9 10">
    <name type="scientific">Sorangium cellulosum (strain So ce56)</name>
    <name type="common">Polyangium cellulosum (strain So ce56)</name>
    <dbReference type="NCBI Taxonomy" id="448385"/>
    <lineage>
        <taxon>Bacteria</taxon>
        <taxon>Pseudomonadati</taxon>
        <taxon>Myxococcota</taxon>
        <taxon>Polyangia</taxon>
        <taxon>Polyangiales</taxon>
        <taxon>Polyangiaceae</taxon>
        <taxon>Sorangium</taxon>
    </lineage>
</organism>
<evidence type="ECO:0000259" key="8">
    <source>
        <dbReference type="PROSITE" id="PS50011"/>
    </source>
</evidence>
<evidence type="ECO:0000313" key="10">
    <source>
        <dbReference type="Proteomes" id="UP000002139"/>
    </source>
</evidence>
<proteinExistence type="predicted"/>
<feature type="domain" description="Protein kinase" evidence="8">
    <location>
        <begin position="24"/>
        <end position="295"/>
    </location>
</feature>
<dbReference type="Gene3D" id="1.10.510.10">
    <property type="entry name" value="Transferase(Phosphotransferase) domain 1"/>
    <property type="match status" value="1"/>
</dbReference>
<dbReference type="PROSITE" id="PS50011">
    <property type="entry name" value="PROTEIN_KINASE_DOM"/>
    <property type="match status" value="1"/>
</dbReference>
<dbReference type="Proteomes" id="UP000002139">
    <property type="component" value="Chromosome"/>
</dbReference>
<dbReference type="HOGENOM" id="CLU_505166_0_0_7"/>
<dbReference type="PROSITE" id="PS00107">
    <property type="entry name" value="PROTEIN_KINASE_ATP"/>
    <property type="match status" value="1"/>
</dbReference>
<evidence type="ECO:0000256" key="4">
    <source>
        <dbReference type="ARBA" id="ARBA00022840"/>
    </source>
</evidence>
<dbReference type="PROSITE" id="PS00109">
    <property type="entry name" value="PROTEIN_KINASE_TYR"/>
    <property type="match status" value="1"/>
</dbReference>
<keyword evidence="2 5" id="KW-0547">Nucleotide-binding</keyword>
<keyword evidence="3 9" id="KW-0418">Kinase</keyword>
<dbReference type="AlphaFoldDB" id="A9GXH6"/>
<name>A9GXH6_SORC5</name>
<dbReference type="Gene3D" id="3.30.200.20">
    <property type="entry name" value="Phosphorylase Kinase, domain 1"/>
    <property type="match status" value="1"/>
</dbReference>
<dbReference type="GO" id="GO:0005524">
    <property type="term" value="F:ATP binding"/>
    <property type="evidence" value="ECO:0007669"/>
    <property type="project" value="UniProtKB-UniRule"/>
</dbReference>
<dbReference type="PANTHER" id="PTHR43289:SF6">
    <property type="entry name" value="SERINE_THREONINE-PROTEIN KINASE NEKL-3"/>
    <property type="match status" value="1"/>
</dbReference>
<keyword evidence="7" id="KW-1133">Transmembrane helix</keyword>
<evidence type="ECO:0000256" key="7">
    <source>
        <dbReference type="SAM" id="Phobius"/>
    </source>
</evidence>
<keyword evidence="7" id="KW-0812">Transmembrane</keyword>
<dbReference type="InterPro" id="IPR000719">
    <property type="entry name" value="Prot_kinase_dom"/>
</dbReference>
<dbReference type="InterPro" id="IPR017441">
    <property type="entry name" value="Protein_kinase_ATP_BS"/>
</dbReference>